<sequence>MAEGTTMETHLPYTMECMERLESLGDKMEDEEIMDIFPEKLATLNEAGSLTASEAFRWVVGRTWMARDIRMAAKKEQSKSKLVSWTTVWLESRV</sequence>
<dbReference type="EMBL" id="JBJQOH010000007">
    <property type="protein sequence ID" value="KAL3679279.1"/>
    <property type="molecule type" value="Genomic_DNA"/>
</dbReference>
<organism evidence="1 2">
    <name type="scientific">Riccia sorocarpa</name>
    <dbReference type="NCBI Taxonomy" id="122646"/>
    <lineage>
        <taxon>Eukaryota</taxon>
        <taxon>Viridiplantae</taxon>
        <taxon>Streptophyta</taxon>
        <taxon>Embryophyta</taxon>
        <taxon>Marchantiophyta</taxon>
        <taxon>Marchantiopsida</taxon>
        <taxon>Marchantiidae</taxon>
        <taxon>Marchantiales</taxon>
        <taxon>Ricciaceae</taxon>
        <taxon>Riccia</taxon>
    </lineage>
</organism>
<dbReference type="AlphaFoldDB" id="A0ABD3GQ39"/>
<reference evidence="1 2" key="1">
    <citation type="submission" date="2024-09" db="EMBL/GenBank/DDBJ databases">
        <title>Chromosome-scale assembly of Riccia sorocarpa.</title>
        <authorList>
            <person name="Paukszto L."/>
        </authorList>
    </citation>
    <scope>NUCLEOTIDE SEQUENCE [LARGE SCALE GENOMIC DNA]</scope>
    <source>
        <strain evidence="1">LP-2024</strain>
        <tissue evidence="1">Aerial parts of the thallus</tissue>
    </source>
</reference>
<keyword evidence="2" id="KW-1185">Reference proteome</keyword>
<evidence type="ECO:0000313" key="2">
    <source>
        <dbReference type="Proteomes" id="UP001633002"/>
    </source>
</evidence>
<proteinExistence type="predicted"/>
<evidence type="ECO:0000313" key="1">
    <source>
        <dbReference type="EMBL" id="KAL3679279.1"/>
    </source>
</evidence>
<dbReference type="Proteomes" id="UP001633002">
    <property type="component" value="Unassembled WGS sequence"/>
</dbReference>
<gene>
    <name evidence="1" type="ORF">R1sor_022235</name>
</gene>
<name>A0ABD3GQ39_9MARC</name>
<comment type="caution">
    <text evidence="1">The sequence shown here is derived from an EMBL/GenBank/DDBJ whole genome shotgun (WGS) entry which is preliminary data.</text>
</comment>
<accession>A0ABD3GQ39</accession>
<protein>
    <submittedName>
        <fullName evidence="1">Uncharacterized protein</fullName>
    </submittedName>
</protein>